<dbReference type="NCBIfam" id="TIGR00531">
    <property type="entry name" value="BCCP"/>
    <property type="match status" value="1"/>
</dbReference>
<comment type="caution">
    <text evidence="10">The sequence shown here is derived from an EMBL/GenBank/DDBJ whole genome shotgun (WGS) entry which is preliminary data.</text>
</comment>
<dbReference type="InterPro" id="IPR050709">
    <property type="entry name" value="Biotin_Carboxyl_Carrier/Decarb"/>
</dbReference>
<evidence type="ECO:0000256" key="2">
    <source>
        <dbReference type="ARBA" id="ARBA00017562"/>
    </source>
</evidence>
<dbReference type="PANTHER" id="PTHR45266">
    <property type="entry name" value="OXALOACETATE DECARBOXYLASE ALPHA CHAIN"/>
    <property type="match status" value="1"/>
</dbReference>
<dbReference type="PANTHER" id="PTHR45266:SF3">
    <property type="entry name" value="OXALOACETATE DECARBOXYLASE ALPHA CHAIN"/>
    <property type="match status" value="1"/>
</dbReference>
<organism evidence="10 11">
    <name type="scientific">Planomonospora venezuelensis</name>
    <dbReference type="NCBI Taxonomy" id="1999"/>
    <lineage>
        <taxon>Bacteria</taxon>
        <taxon>Bacillati</taxon>
        <taxon>Actinomycetota</taxon>
        <taxon>Actinomycetes</taxon>
        <taxon>Streptosporangiales</taxon>
        <taxon>Streptosporangiaceae</taxon>
        <taxon>Planomonospora</taxon>
    </lineage>
</organism>
<dbReference type="GO" id="GO:0003989">
    <property type="term" value="F:acetyl-CoA carboxylase activity"/>
    <property type="evidence" value="ECO:0007669"/>
    <property type="project" value="InterPro"/>
</dbReference>
<proteinExistence type="predicted"/>
<keyword evidence="6 8" id="KW-0275">Fatty acid biosynthesis</keyword>
<feature type="domain" description="Lipoyl-binding" evidence="9">
    <location>
        <begin position="89"/>
        <end position="165"/>
    </location>
</feature>
<dbReference type="CDD" id="cd06850">
    <property type="entry name" value="biotinyl_domain"/>
    <property type="match status" value="1"/>
</dbReference>
<keyword evidence="5 8" id="KW-0443">Lipid metabolism</keyword>
<name>A0A841D1P4_PLAVE</name>
<keyword evidence="7 8" id="KW-0092">Biotin</keyword>
<evidence type="ECO:0000256" key="7">
    <source>
        <dbReference type="ARBA" id="ARBA00023267"/>
    </source>
</evidence>
<dbReference type="Gene3D" id="2.40.50.100">
    <property type="match status" value="1"/>
</dbReference>
<dbReference type="NCBIfam" id="NF005457">
    <property type="entry name" value="PRK07051.1"/>
    <property type="match status" value="1"/>
</dbReference>
<keyword evidence="4 8" id="KW-0276">Fatty acid metabolism</keyword>
<evidence type="ECO:0000256" key="3">
    <source>
        <dbReference type="ARBA" id="ARBA00022516"/>
    </source>
</evidence>
<dbReference type="PROSITE" id="PS50968">
    <property type="entry name" value="BIOTINYL_LIPOYL"/>
    <property type="match status" value="1"/>
</dbReference>
<dbReference type="PROSITE" id="PS00188">
    <property type="entry name" value="BIOTIN"/>
    <property type="match status" value="1"/>
</dbReference>
<protein>
    <recommendedName>
        <fullName evidence="2 8">Biotin carboxyl carrier protein of acetyl-CoA carboxylase</fullName>
    </recommendedName>
</protein>
<evidence type="ECO:0000259" key="9">
    <source>
        <dbReference type="PROSITE" id="PS50968"/>
    </source>
</evidence>
<dbReference type="InterPro" id="IPR000089">
    <property type="entry name" value="Biotin_lipoyl"/>
</dbReference>
<evidence type="ECO:0000256" key="5">
    <source>
        <dbReference type="ARBA" id="ARBA00023098"/>
    </source>
</evidence>
<accession>A0A841D1P4</accession>
<dbReference type="PRINTS" id="PR01071">
    <property type="entry name" value="ACOABIOTINCC"/>
</dbReference>
<dbReference type="InterPro" id="IPR011053">
    <property type="entry name" value="Single_hybrid_motif"/>
</dbReference>
<evidence type="ECO:0000313" key="10">
    <source>
        <dbReference type="EMBL" id="MBB5962424.1"/>
    </source>
</evidence>
<dbReference type="InterPro" id="IPR001882">
    <property type="entry name" value="Biotin_BS"/>
</dbReference>
<dbReference type="GO" id="GO:0009317">
    <property type="term" value="C:acetyl-CoA carboxylase complex"/>
    <property type="evidence" value="ECO:0007669"/>
    <property type="project" value="InterPro"/>
</dbReference>
<dbReference type="AlphaFoldDB" id="A0A841D1P4"/>
<evidence type="ECO:0000256" key="4">
    <source>
        <dbReference type="ARBA" id="ARBA00022832"/>
    </source>
</evidence>
<dbReference type="EMBL" id="JACHJJ010000004">
    <property type="protein sequence ID" value="MBB5962424.1"/>
    <property type="molecule type" value="Genomic_DNA"/>
</dbReference>
<dbReference type="SUPFAM" id="SSF51230">
    <property type="entry name" value="Single hybrid motif"/>
    <property type="match status" value="1"/>
</dbReference>
<evidence type="ECO:0000256" key="8">
    <source>
        <dbReference type="RuleBase" id="RU364072"/>
    </source>
</evidence>
<evidence type="ECO:0000313" key="11">
    <source>
        <dbReference type="Proteomes" id="UP000562352"/>
    </source>
</evidence>
<evidence type="ECO:0000256" key="1">
    <source>
        <dbReference type="ARBA" id="ARBA00005194"/>
    </source>
</evidence>
<keyword evidence="11" id="KW-1185">Reference proteome</keyword>
<dbReference type="Proteomes" id="UP000562352">
    <property type="component" value="Unassembled WGS sequence"/>
</dbReference>
<keyword evidence="3 8" id="KW-0444">Lipid biosynthesis</keyword>
<comment type="pathway">
    <text evidence="1 8">Lipid metabolism; fatty acid biosynthesis.</text>
</comment>
<dbReference type="UniPathway" id="UPA00094"/>
<sequence length="169" mass="17485">MSESERPETADGHVGWSDTLKMLREEVSSLVKTVPGPVASVSLRIGECALDVTWASAAGPQAQVAQAPVAQVVAAEPAGEAEAARDAALHEVTAPLVGTFYVAPEPGAGPFVKRGDRVEAGQTIGIVEAMKLMNPVAAERAGEVVEVLVGDGEPVEFGQCLVRVRTDTA</sequence>
<dbReference type="InterPro" id="IPR001249">
    <property type="entry name" value="AcCoA_biotinCC"/>
</dbReference>
<dbReference type="Pfam" id="PF00364">
    <property type="entry name" value="Biotin_lipoyl"/>
    <property type="match status" value="1"/>
</dbReference>
<dbReference type="RefSeq" id="WP_338047655.1">
    <property type="nucleotide sequence ID" value="NZ_BAAAWZ010000001.1"/>
</dbReference>
<gene>
    <name evidence="10" type="ORF">FHS22_001685</name>
</gene>
<evidence type="ECO:0000256" key="6">
    <source>
        <dbReference type="ARBA" id="ARBA00023160"/>
    </source>
</evidence>
<reference evidence="10 11" key="1">
    <citation type="submission" date="2020-08" db="EMBL/GenBank/DDBJ databases">
        <title>Genomic Encyclopedia of Type Strains, Phase III (KMG-III): the genomes of soil and plant-associated and newly described type strains.</title>
        <authorList>
            <person name="Whitman W."/>
        </authorList>
    </citation>
    <scope>NUCLEOTIDE SEQUENCE [LARGE SCALE GENOMIC DNA]</scope>
    <source>
        <strain evidence="10 11">CECT 3303</strain>
    </source>
</reference>
<comment type="function">
    <text evidence="8">This protein is a component of the acetyl coenzyme A carboxylase complex; first, biotin carboxylase catalyzes the carboxylation of the carrier protein and then the transcarboxylase transfers the carboxyl group to form malonyl-CoA.</text>
</comment>
<dbReference type="GO" id="GO:0006633">
    <property type="term" value="P:fatty acid biosynthetic process"/>
    <property type="evidence" value="ECO:0007669"/>
    <property type="project" value="UniProtKB-UniPathway"/>
</dbReference>